<name>M5DZ60_9FIRM</name>
<dbReference type="SUPFAM" id="SSF53850">
    <property type="entry name" value="Periplasmic binding protein-like II"/>
    <property type="match status" value="1"/>
</dbReference>
<reference evidence="4" key="1">
    <citation type="journal article" date="2013" name="Genome Announc.">
        <title>Genome Sequence of Halanaerobium saccharolyticum subsp. saccharolyticum Strain DSM 6643T, a Halophilic Hydrogen-Producing Bacterium.</title>
        <authorList>
            <person name="Kivisto A."/>
            <person name="Larjo A."/>
            <person name="Ciranna A."/>
            <person name="Santala V."/>
            <person name="Roos C."/>
            <person name="Karp M."/>
        </authorList>
    </citation>
    <scope>NUCLEOTIDE SEQUENCE [LARGE SCALE GENOMIC DNA]</scope>
    <source>
        <strain evidence="4">DSM 6643</strain>
    </source>
</reference>
<dbReference type="EMBL" id="CAUI01000010">
    <property type="protein sequence ID" value="CCU78931.1"/>
    <property type="molecule type" value="Genomic_DNA"/>
</dbReference>
<dbReference type="AlphaFoldDB" id="M5DZ60"/>
<dbReference type="InParanoid" id="M5DZ60"/>
<dbReference type="PANTHER" id="PTHR42928:SF5">
    <property type="entry name" value="BLR1237 PROTEIN"/>
    <property type="match status" value="1"/>
</dbReference>
<dbReference type="InterPro" id="IPR042100">
    <property type="entry name" value="Bug_dom1"/>
</dbReference>
<dbReference type="PANTHER" id="PTHR42928">
    <property type="entry name" value="TRICARBOXYLATE-BINDING PROTEIN"/>
    <property type="match status" value="1"/>
</dbReference>
<dbReference type="FunCoup" id="M5DZ60">
    <property type="interactions" value="3"/>
</dbReference>
<dbReference type="PIRSF" id="PIRSF017082">
    <property type="entry name" value="YflP"/>
    <property type="match status" value="1"/>
</dbReference>
<dbReference type="STRING" id="1293054.HSACCH_00997"/>
<dbReference type="RefSeq" id="WP_005488338.1">
    <property type="nucleotide sequence ID" value="NZ_CAUI01000010.1"/>
</dbReference>
<dbReference type="Proteomes" id="UP000012063">
    <property type="component" value="Unassembled WGS sequence"/>
</dbReference>
<evidence type="ECO:0000256" key="1">
    <source>
        <dbReference type="ARBA" id="ARBA00006987"/>
    </source>
</evidence>
<dbReference type="InterPro" id="IPR005064">
    <property type="entry name" value="BUG"/>
</dbReference>
<feature type="signal peptide" evidence="2">
    <location>
        <begin position="1"/>
        <end position="23"/>
    </location>
</feature>
<organism evidence="3 4">
    <name type="scientific">Halanaerobium saccharolyticum subsp. saccharolyticum DSM 6643</name>
    <dbReference type="NCBI Taxonomy" id="1293054"/>
    <lineage>
        <taxon>Bacteria</taxon>
        <taxon>Bacillati</taxon>
        <taxon>Bacillota</taxon>
        <taxon>Clostridia</taxon>
        <taxon>Halanaerobiales</taxon>
        <taxon>Halanaerobiaceae</taxon>
        <taxon>Halanaerobium</taxon>
    </lineage>
</organism>
<dbReference type="eggNOG" id="COG3181">
    <property type="taxonomic scope" value="Bacteria"/>
</dbReference>
<dbReference type="Pfam" id="PF03401">
    <property type="entry name" value="TctC"/>
    <property type="match status" value="1"/>
</dbReference>
<keyword evidence="4" id="KW-1185">Reference proteome</keyword>
<sequence>MKRIMTFVLMALLVLSLSSGVIAADYPNKTITLMVPFSAGGGTDVIARLFAPYLEEELDESIAILNKPGSNAEVGITWLYNQDPDGYSIGFTNLPHFVSNPLMRETQYSIDAYQPLINLVTDPGVIAVKADDDRFPDLESFVKFAEENPGSLTIGNSGIGGDDHIATLMLQDRTGAKFTPVPFTGAAPNRTALLGGHIMAAAINASEAVQFVESGQMRVLGVMSEKRYGDLPDVPTFKESGYNVISGSSRGISLLKGVSDEKLQILADAARKAAKNPEFIEKATKAQQPLDIQVLDNAEKVLERYNSNIKELHKKFQW</sequence>
<keyword evidence="2" id="KW-0732">Signal</keyword>
<feature type="chain" id="PRO_5004065713" evidence="2">
    <location>
        <begin position="24"/>
        <end position="318"/>
    </location>
</feature>
<protein>
    <submittedName>
        <fullName evidence="3">Tricarboxylate transport protein TctC</fullName>
    </submittedName>
</protein>
<evidence type="ECO:0000313" key="3">
    <source>
        <dbReference type="EMBL" id="CCU78931.1"/>
    </source>
</evidence>
<dbReference type="Gene3D" id="3.40.190.10">
    <property type="entry name" value="Periplasmic binding protein-like II"/>
    <property type="match status" value="1"/>
</dbReference>
<gene>
    <name evidence="3" type="ORF">HSACCH_00997</name>
</gene>
<evidence type="ECO:0000313" key="4">
    <source>
        <dbReference type="Proteomes" id="UP000012063"/>
    </source>
</evidence>
<comment type="caution">
    <text evidence="3">The sequence shown here is derived from an EMBL/GenBank/DDBJ whole genome shotgun (WGS) entry which is preliminary data.</text>
</comment>
<dbReference type="OrthoDB" id="8880247at2"/>
<dbReference type="Gene3D" id="3.40.190.150">
    <property type="entry name" value="Bordetella uptake gene, domain 1"/>
    <property type="match status" value="1"/>
</dbReference>
<evidence type="ECO:0000256" key="2">
    <source>
        <dbReference type="SAM" id="SignalP"/>
    </source>
</evidence>
<comment type="similarity">
    <text evidence="1">Belongs to the UPF0065 (bug) family.</text>
</comment>
<accession>M5DZ60</accession>
<dbReference type="CDD" id="cd07012">
    <property type="entry name" value="PBP2_Bug_TTT"/>
    <property type="match status" value="1"/>
</dbReference>
<proteinExistence type="inferred from homology"/>